<feature type="domain" description="PD-(D/E)XK endonuclease-like" evidence="1">
    <location>
        <begin position="438"/>
        <end position="699"/>
    </location>
</feature>
<dbReference type="SUPFAM" id="SSF52980">
    <property type="entry name" value="Restriction endonuclease-like"/>
    <property type="match status" value="1"/>
</dbReference>
<reference evidence="2 3" key="1">
    <citation type="journal article" date="2022" name="Nat. Microbiol.">
        <title>The microbiome of a bacterivorous marine choanoflagellate contains a resource-demanding obligate bacterial associate.</title>
        <authorList>
            <person name="Needham D.M."/>
            <person name="Poirier C."/>
            <person name="Bachy C."/>
            <person name="George E.E."/>
            <person name="Wilken S."/>
            <person name="Yung C.C.M."/>
            <person name="Limardo A.J."/>
            <person name="Morando M."/>
            <person name="Sudek L."/>
            <person name="Malmstrom R.R."/>
            <person name="Keeling P.J."/>
            <person name="Santoro A.E."/>
            <person name="Worden A.Z."/>
        </authorList>
    </citation>
    <scope>NUCLEOTIDE SEQUENCE [LARGE SCALE GENOMIC DNA]</scope>
    <source>
        <strain evidence="2 3">Comchoano-1</strain>
    </source>
</reference>
<keyword evidence="3" id="KW-1185">Reference proteome</keyword>
<proteinExistence type="predicted"/>
<accession>A0ABY5DMB7</accession>
<name>A0ABY5DMB7_9GAMM</name>
<gene>
    <name evidence="2" type="ORF">MMH89_02310</name>
</gene>
<protein>
    <submittedName>
        <fullName evidence="2">PD-(D/E)XK nuclease family protein</fullName>
    </submittedName>
</protein>
<dbReference type="RefSeq" id="WP_258568766.1">
    <property type="nucleotide sequence ID" value="NZ_CP092900.1"/>
</dbReference>
<evidence type="ECO:0000313" key="2">
    <source>
        <dbReference type="EMBL" id="UTC24977.1"/>
    </source>
</evidence>
<dbReference type="InterPro" id="IPR011335">
    <property type="entry name" value="Restrct_endonuc-II-like"/>
</dbReference>
<dbReference type="Proteomes" id="UP001055955">
    <property type="component" value="Chromosome"/>
</dbReference>
<organism evidence="2 3">
    <name type="scientific">Candidatus Comchoanobacter bicostacola</name>
    <dbReference type="NCBI Taxonomy" id="2919598"/>
    <lineage>
        <taxon>Bacteria</taxon>
        <taxon>Pseudomonadati</taxon>
        <taxon>Pseudomonadota</taxon>
        <taxon>Gammaproteobacteria</taxon>
        <taxon>Candidatus Comchoanobacterales</taxon>
        <taxon>Candidatus Comchoanobacteraceae</taxon>
        <taxon>Candidatus Comchoanobacter</taxon>
    </lineage>
</organism>
<dbReference type="InterPro" id="IPR038726">
    <property type="entry name" value="PDDEXK_AddAB-type"/>
</dbReference>
<dbReference type="Gene3D" id="3.90.320.10">
    <property type="match status" value="1"/>
</dbReference>
<evidence type="ECO:0000259" key="1">
    <source>
        <dbReference type="Pfam" id="PF12705"/>
    </source>
</evidence>
<sequence>MLMILIARDSVIPFVPKNKQFTMLDDWLSQITQTVPECATPPAVIHALLAEQSHKDHAPQLAQHIQQLLNQSPDWLQNFTPQLTTESWVYQHYLQLNTSLKTLGLYHPCVLPHLEINPLNSLHKPTQHIGLSHYSPAMSARLAQCSITNHQDLSIISSHKHYGFDSYDLEVEAALNWQEQDPKNRMVIGLNLSEYANALWRATPTIASHDHQLLQYLSEFLGPNPKLYHTLAQIINPDYSDTRIIPRTTYTPLPSTNPSETISHATFKAHILSKLAEIRFNEEDIVITNTCLELSQMIDQLSPLSLIYHKQPYSWWHHQLTQLVNRPDLPPIPTLKQVQGCIYNELWVIGCSLELAGQYTPPKWLPSLPKPQSEINSLSKLCKHLITSALKINSDGTSNTPVNILGSIEEQSYPKPKTQPQWSHYSDQQVPINEVKALSASKLQDFQQCPFKSFARHRLKLSALEPECLQPAANIYGNIVHDVLENLYQDIKQQSDLRNLSKNCIQSMINIVWQKHLSEGHEALTHILKETLYNRIRQWIEADQSRPDFNIKALESKKTIHLSAQYSINVRIDRIDSSNNQPILIDYKTGSTQILDALNPQLTQPQLPIYSLTQDIIPIVAYANITQKPKIQDLDLSCAETLSKKLKTRKYPLHTPESLKQQWTQDLLKIIDAYHQGAYPVQPANALTCQTCDFASLCRYHLKDEHYETR</sequence>
<dbReference type="Pfam" id="PF12705">
    <property type="entry name" value="PDDEXK_1"/>
    <property type="match status" value="1"/>
</dbReference>
<dbReference type="InterPro" id="IPR011604">
    <property type="entry name" value="PDDEXK-like_dom_sf"/>
</dbReference>
<dbReference type="EMBL" id="CP092900">
    <property type="protein sequence ID" value="UTC24977.1"/>
    <property type="molecule type" value="Genomic_DNA"/>
</dbReference>
<evidence type="ECO:0000313" key="3">
    <source>
        <dbReference type="Proteomes" id="UP001055955"/>
    </source>
</evidence>